<accession>A0A9P5Q1Q2</accession>
<evidence type="ECO:0000313" key="2">
    <source>
        <dbReference type="Proteomes" id="UP000772434"/>
    </source>
</evidence>
<keyword evidence="2" id="KW-1185">Reference proteome</keyword>
<comment type="caution">
    <text evidence="1">The sequence shown here is derived from an EMBL/GenBank/DDBJ whole genome shotgun (WGS) entry which is preliminary data.</text>
</comment>
<sequence>MSAYAYVKTVMQGRYAMASHKFSWSLAICFKSFLFAMSSEDDPILWKLQFVGQSPLRRQNRLRWTRNTFIRFIYTTLTTVCSKIFGSLKAELNLGSGCVLRYPHHD</sequence>
<protein>
    <submittedName>
        <fullName evidence="1">Uncharacterized protein</fullName>
    </submittedName>
</protein>
<proteinExistence type="predicted"/>
<dbReference type="EMBL" id="JADNRY010000028">
    <property type="protein sequence ID" value="KAF9071980.1"/>
    <property type="molecule type" value="Genomic_DNA"/>
</dbReference>
<dbReference type="AlphaFoldDB" id="A0A9P5Q1Q2"/>
<dbReference type="Proteomes" id="UP000772434">
    <property type="component" value="Unassembled WGS sequence"/>
</dbReference>
<organism evidence="1 2">
    <name type="scientific">Rhodocollybia butyracea</name>
    <dbReference type="NCBI Taxonomy" id="206335"/>
    <lineage>
        <taxon>Eukaryota</taxon>
        <taxon>Fungi</taxon>
        <taxon>Dikarya</taxon>
        <taxon>Basidiomycota</taxon>
        <taxon>Agaricomycotina</taxon>
        <taxon>Agaricomycetes</taxon>
        <taxon>Agaricomycetidae</taxon>
        <taxon>Agaricales</taxon>
        <taxon>Marasmiineae</taxon>
        <taxon>Omphalotaceae</taxon>
        <taxon>Rhodocollybia</taxon>
    </lineage>
</organism>
<reference evidence="1" key="1">
    <citation type="submission" date="2020-11" db="EMBL/GenBank/DDBJ databases">
        <authorList>
            <consortium name="DOE Joint Genome Institute"/>
            <person name="Ahrendt S."/>
            <person name="Riley R."/>
            <person name="Andreopoulos W."/>
            <person name="Labutti K."/>
            <person name="Pangilinan J."/>
            <person name="Ruiz-Duenas F.J."/>
            <person name="Barrasa J.M."/>
            <person name="Sanchez-Garcia M."/>
            <person name="Camarero S."/>
            <person name="Miyauchi S."/>
            <person name="Serrano A."/>
            <person name="Linde D."/>
            <person name="Babiker R."/>
            <person name="Drula E."/>
            <person name="Ayuso-Fernandez I."/>
            <person name="Pacheco R."/>
            <person name="Padilla G."/>
            <person name="Ferreira P."/>
            <person name="Barriuso J."/>
            <person name="Kellner H."/>
            <person name="Castanera R."/>
            <person name="Alfaro M."/>
            <person name="Ramirez L."/>
            <person name="Pisabarro A.G."/>
            <person name="Kuo A."/>
            <person name="Tritt A."/>
            <person name="Lipzen A."/>
            <person name="He G."/>
            <person name="Yan M."/>
            <person name="Ng V."/>
            <person name="Cullen D."/>
            <person name="Martin F."/>
            <person name="Rosso M.-N."/>
            <person name="Henrissat B."/>
            <person name="Hibbett D."/>
            <person name="Martinez A.T."/>
            <person name="Grigoriev I.V."/>
        </authorList>
    </citation>
    <scope>NUCLEOTIDE SEQUENCE</scope>
    <source>
        <strain evidence="1">AH 40177</strain>
    </source>
</reference>
<gene>
    <name evidence="1" type="ORF">BDP27DRAFT_1321236</name>
</gene>
<name>A0A9P5Q1Q2_9AGAR</name>
<evidence type="ECO:0000313" key="1">
    <source>
        <dbReference type="EMBL" id="KAF9071980.1"/>
    </source>
</evidence>